<feature type="compositionally biased region" description="Basic and acidic residues" evidence="1">
    <location>
        <begin position="125"/>
        <end position="140"/>
    </location>
</feature>
<sequence length="167" mass="19011">MEKRLSQRIADNAVKENQKNSKLNLASFIILREEIEEAMNDGWSIRYIWKVLVKEEKITFGYQTFLNYINKYKNSPQKKLEEANSKKQSNNLPAPLLTSTPKAEPEPDPAAAAAAAAEILESEPSEDRIKVTDFSHDPNKDYGNPKGFEWSTDFDPKEFVGGEDEEN</sequence>
<dbReference type="InterPro" id="IPR035225">
    <property type="entry name" value="DUF5338"/>
</dbReference>
<comment type="caution">
    <text evidence="2">The sequence shown here is derived from an EMBL/GenBank/DDBJ whole genome shotgun (WGS) entry which is preliminary data.</text>
</comment>
<dbReference type="EMBL" id="PXXU01000072">
    <property type="protein sequence ID" value="PSJ16102.1"/>
    <property type="molecule type" value="Genomic_DNA"/>
</dbReference>
<feature type="region of interest" description="Disordered" evidence="1">
    <location>
        <begin position="77"/>
        <end position="167"/>
    </location>
</feature>
<evidence type="ECO:0008006" key="4">
    <source>
        <dbReference type="Google" id="ProtNLM"/>
    </source>
</evidence>
<keyword evidence="3" id="KW-1185">Reference proteome</keyword>
<dbReference type="RefSeq" id="WP_106708155.1">
    <property type="nucleotide sequence ID" value="NZ_PXXU01000072.1"/>
</dbReference>
<gene>
    <name evidence="2" type="ORF">C7H79_15310</name>
</gene>
<proteinExistence type="predicted"/>
<reference evidence="2 3" key="1">
    <citation type="submission" date="2018-03" db="EMBL/GenBank/DDBJ databases">
        <title>Draft genome of Nitrosomonas supralitoralis APG5.</title>
        <authorList>
            <person name="Urakawa H."/>
            <person name="Lopez J.V."/>
        </authorList>
    </citation>
    <scope>NUCLEOTIDE SEQUENCE [LARGE SCALE GENOMIC DNA]</scope>
    <source>
        <strain evidence="2 3">APG5</strain>
    </source>
</reference>
<organism evidence="2 3">
    <name type="scientific">Nitrosomonas supralitoralis</name>
    <dbReference type="NCBI Taxonomy" id="2116706"/>
    <lineage>
        <taxon>Bacteria</taxon>
        <taxon>Pseudomonadati</taxon>
        <taxon>Pseudomonadota</taxon>
        <taxon>Betaproteobacteria</taxon>
        <taxon>Nitrosomonadales</taxon>
        <taxon>Nitrosomonadaceae</taxon>
        <taxon>Nitrosomonas</taxon>
    </lineage>
</organism>
<accession>A0A2P7NRL4</accession>
<protein>
    <recommendedName>
        <fullName evidence="4">TraK protein</fullName>
    </recommendedName>
</protein>
<feature type="compositionally biased region" description="Low complexity" evidence="1">
    <location>
        <begin position="109"/>
        <end position="118"/>
    </location>
</feature>
<dbReference type="Pfam" id="PF17273">
    <property type="entry name" value="DUF5338"/>
    <property type="match status" value="1"/>
</dbReference>
<dbReference type="AlphaFoldDB" id="A0A2P7NRL4"/>
<name>A0A2P7NRL4_9PROT</name>
<dbReference type="Proteomes" id="UP000241912">
    <property type="component" value="Unassembled WGS sequence"/>
</dbReference>
<evidence type="ECO:0000256" key="1">
    <source>
        <dbReference type="SAM" id="MobiDB-lite"/>
    </source>
</evidence>
<evidence type="ECO:0000313" key="3">
    <source>
        <dbReference type="Proteomes" id="UP000241912"/>
    </source>
</evidence>
<evidence type="ECO:0000313" key="2">
    <source>
        <dbReference type="EMBL" id="PSJ16102.1"/>
    </source>
</evidence>
<feature type="compositionally biased region" description="Polar residues" evidence="1">
    <location>
        <begin position="86"/>
        <end position="101"/>
    </location>
</feature>
<dbReference type="OrthoDB" id="8548233at2"/>